<evidence type="ECO:0000313" key="2">
    <source>
        <dbReference type="Proteomes" id="UP000186030"/>
    </source>
</evidence>
<gene>
    <name evidence="1" type="ORF">BRO54_1820</name>
</gene>
<protein>
    <submittedName>
        <fullName evidence="1">Uncharacterized protein</fullName>
    </submittedName>
</protein>
<reference evidence="1 2" key="1">
    <citation type="submission" date="2016-11" db="EMBL/GenBank/DDBJ databases">
        <authorList>
            <person name="Kadnikov V."/>
            <person name="Nazina T."/>
        </authorList>
    </citation>
    <scope>NUCLEOTIDE SEQUENCE [LARGE SCALE GENOMIC DNA]</scope>
    <source>
        <strain evidence="1 2">1017</strain>
    </source>
</reference>
<evidence type="ECO:0000313" key="1">
    <source>
        <dbReference type="EMBL" id="OKO93588.1"/>
    </source>
</evidence>
<dbReference type="RefSeq" id="WP_128570078.1">
    <property type="nucleotide sequence ID" value="NZ_MQMG01000020.1"/>
</dbReference>
<reference evidence="2" key="2">
    <citation type="submission" date="2017-01" db="EMBL/GenBank/DDBJ databases">
        <title>Genome sequencing and annotation of Geobacillus sp. 1017, a Hydrocarbon-Oxidizing Thermophilic Bacterium Isolated from a Heavy Oil Reservoir (China).</title>
        <authorList>
            <person name="Kadnikov V.V."/>
            <person name="Mardanov A.V."/>
            <person name="Poltaraus A.B."/>
            <person name="Sokolova D.S."/>
            <person name="Semenova E.M."/>
            <person name="Ravin N.V."/>
            <person name="Tourova T.P."/>
            <person name="Nazina T.N."/>
        </authorList>
    </citation>
    <scope>NUCLEOTIDE SEQUENCE [LARGE SCALE GENOMIC DNA]</scope>
    <source>
        <strain evidence="2">1017</strain>
    </source>
</reference>
<organism evidence="1 2">
    <name type="scientific">Geobacillus proteiniphilus</name>
    <dbReference type="NCBI Taxonomy" id="860353"/>
    <lineage>
        <taxon>Bacteria</taxon>
        <taxon>Bacillati</taxon>
        <taxon>Bacillota</taxon>
        <taxon>Bacilli</taxon>
        <taxon>Bacillales</taxon>
        <taxon>Anoxybacillaceae</taxon>
        <taxon>Geobacillus</taxon>
    </lineage>
</organism>
<comment type="caution">
    <text evidence="1">The sequence shown here is derived from an EMBL/GenBank/DDBJ whole genome shotgun (WGS) entry which is preliminary data.</text>
</comment>
<proteinExistence type="predicted"/>
<name>A0A1Q5SZY6_9BACL</name>
<dbReference type="AlphaFoldDB" id="A0A1Q5SZY6"/>
<accession>A0A1Q5SZY6</accession>
<sequence length="566" mass="66788">MIGNPFVTYLDKFNVLSPNHSKIYDEYNREMETEESFDFTIATKIEEHLKNIFSNNPHSVILTGNAGDGKTRLCRLIHDQFSDKSLVNWPENGVVTVQYEKGTIKIVKDLSELKEEIIYGILLELQRCVCNRHKDKVFFLIAANEGKLSKVLMRYNELSVLRQYIMARFDSYENNDDHLSVINLLDVTSSVYVERVLNEWNKEEYWKACEQCEKKPQCIIYLNHRRTSQPSIQRKIVSQYRLLDYLETHITLREMLIHMSYLITGGYVCKDILEADHTHIREQSKKAYYQNFYGVGVGEEGFSEMKALRAFRSLDPGLYSYSPIDDFIMNGDINGDEEIERLYNEVFDDDLDIEFDYFKKKVRFYREYGQNIDQPFLEHWMPKLRRKVYFELEGQNYLNTLKLLPFEYLEQYIGLFDNDSAQSNVRKDLVNGLNRAFSRRLTHKFKSKGSFYLKVSNETLMIYGSFDRRKIELLQEKGRDDLDHLSSKFFLVVDGEVRLKINLSVFEYLMRLSSGGTHNILSQEVEILLNTFRNELIRISEPDMDVLEIYRLDKDSGVYVEHVLDE</sequence>
<dbReference type="EMBL" id="MQMG01000020">
    <property type="protein sequence ID" value="OKO93588.1"/>
    <property type="molecule type" value="Genomic_DNA"/>
</dbReference>
<dbReference type="Proteomes" id="UP000186030">
    <property type="component" value="Unassembled WGS sequence"/>
</dbReference>